<evidence type="ECO:0000313" key="8">
    <source>
        <dbReference type="Proteomes" id="UP000430222"/>
    </source>
</evidence>
<dbReference type="GO" id="GO:0015940">
    <property type="term" value="P:pantothenate biosynthetic process"/>
    <property type="evidence" value="ECO:0007669"/>
    <property type="project" value="UniProtKB-UniPathway"/>
</dbReference>
<accession>A0A6I2UTJ5</accession>
<dbReference type="GO" id="GO:0005737">
    <property type="term" value="C:cytoplasm"/>
    <property type="evidence" value="ECO:0007669"/>
    <property type="project" value="TreeGrafter"/>
</dbReference>
<comment type="pathway">
    <text evidence="4">Cofactor biosynthesis; (R)-pantothenate biosynthesis; (R)-pantoate from 3-methyl-2-oxobutanoate: step 2/2.</text>
</comment>
<keyword evidence="2 4" id="KW-0521">NADP</keyword>
<evidence type="ECO:0000313" key="7">
    <source>
        <dbReference type="EMBL" id="MSV25483.1"/>
    </source>
</evidence>
<dbReference type="InterPro" id="IPR013328">
    <property type="entry name" value="6PGD_dom2"/>
</dbReference>
<dbReference type="UniPathway" id="UPA00028">
    <property type="reaction ID" value="UER00004"/>
</dbReference>
<dbReference type="InterPro" id="IPR051402">
    <property type="entry name" value="KPR-Related"/>
</dbReference>
<evidence type="ECO:0000256" key="2">
    <source>
        <dbReference type="ARBA" id="ARBA00022857"/>
    </source>
</evidence>
<evidence type="ECO:0000259" key="6">
    <source>
        <dbReference type="Pfam" id="PF08546"/>
    </source>
</evidence>
<reference evidence="7 8" key="1">
    <citation type="submission" date="2019-08" db="EMBL/GenBank/DDBJ databases">
        <title>In-depth cultivation of the pig gut microbiome towards novel bacterial diversity and tailored functional studies.</title>
        <authorList>
            <person name="Wylensek D."/>
            <person name="Hitch T.C.A."/>
            <person name="Clavel T."/>
        </authorList>
    </citation>
    <scope>NUCLEOTIDE SEQUENCE [LARGE SCALE GENOMIC DNA]</scope>
    <source>
        <strain evidence="8">WCA-380-WT-3B3</strain>
    </source>
</reference>
<gene>
    <name evidence="7" type="ORF">FYJ78_09905</name>
</gene>
<dbReference type="Gene3D" id="1.10.1040.10">
    <property type="entry name" value="N-(1-d-carboxylethyl)-l-norvaline Dehydrogenase, domain 2"/>
    <property type="match status" value="1"/>
</dbReference>
<dbReference type="AlphaFoldDB" id="A0A6I2UTJ5"/>
<dbReference type="Gene3D" id="3.40.50.720">
    <property type="entry name" value="NAD(P)-binding Rossmann-like Domain"/>
    <property type="match status" value="1"/>
</dbReference>
<dbReference type="InterPro" id="IPR013752">
    <property type="entry name" value="KPA_reductase"/>
</dbReference>
<proteinExistence type="inferred from homology"/>
<keyword evidence="4" id="KW-0566">Pantothenate biosynthesis</keyword>
<comment type="caution">
    <text evidence="7">The sequence shown here is derived from an EMBL/GenBank/DDBJ whole genome shotgun (WGS) entry which is preliminary data.</text>
</comment>
<name>A0A6I2UTJ5_9FIRM</name>
<keyword evidence="3 4" id="KW-0560">Oxidoreductase</keyword>
<evidence type="ECO:0000256" key="1">
    <source>
        <dbReference type="ARBA" id="ARBA00007870"/>
    </source>
</evidence>
<evidence type="ECO:0000259" key="5">
    <source>
        <dbReference type="Pfam" id="PF02558"/>
    </source>
</evidence>
<dbReference type="GO" id="GO:0008677">
    <property type="term" value="F:2-dehydropantoate 2-reductase activity"/>
    <property type="evidence" value="ECO:0007669"/>
    <property type="project" value="UniProtKB-EC"/>
</dbReference>
<keyword evidence="8" id="KW-1185">Reference proteome</keyword>
<dbReference type="Pfam" id="PF02558">
    <property type="entry name" value="ApbA"/>
    <property type="match status" value="1"/>
</dbReference>
<feature type="domain" description="Ketopantoate reductase C-terminal" evidence="6">
    <location>
        <begin position="183"/>
        <end position="299"/>
    </location>
</feature>
<organism evidence="7 8">
    <name type="scientific">Selenomonas montiformis</name>
    <dbReference type="NCBI Taxonomy" id="2652285"/>
    <lineage>
        <taxon>Bacteria</taxon>
        <taxon>Bacillati</taxon>
        <taxon>Bacillota</taxon>
        <taxon>Negativicutes</taxon>
        <taxon>Selenomonadales</taxon>
        <taxon>Selenomonadaceae</taxon>
        <taxon>Selenomonas</taxon>
    </lineage>
</organism>
<dbReference type="Pfam" id="PF08546">
    <property type="entry name" value="ApbA_C"/>
    <property type="match status" value="1"/>
</dbReference>
<dbReference type="InterPro" id="IPR036291">
    <property type="entry name" value="NAD(P)-bd_dom_sf"/>
</dbReference>
<dbReference type="Proteomes" id="UP000430222">
    <property type="component" value="Unassembled WGS sequence"/>
</dbReference>
<dbReference type="SUPFAM" id="SSF48179">
    <property type="entry name" value="6-phosphogluconate dehydrogenase C-terminal domain-like"/>
    <property type="match status" value="1"/>
</dbReference>
<dbReference type="InterPro" id="IPR003710">
    <property type="entry name" value="ApbA"/>
</dbReference>
<dbReference type="SUPFAM" id="SSF51735">
    <property type="entry name" value="NAD(P)-binding Rossmann-fold domains"/>
    <property type="match status" value="1"/>
</dbReference>
<protein>
    <recommendedName>
        <fullName evidence="4">2-dehydropantoate 2-reductase</fullName>
        <ecNumber evidence="4">1.1.1.169</ecNumber>
    </recommendedName>
    <alternativeName>
        <fullName evidence="4">Ketopantoate reductase</fullName>
    </alternativeName>
</protein>
<dbReference type="EC" id="1.1.1.169" evidence="4"/>
<dbReference type="RefSeq" id="WP_154621242.1">
    <property type="nucleotide sequence ID" value="NZ_VUNL01000011.1"/>
</dbReference>
<dbReference type="PANTHER" id="PTHR21708">
    <property type="entry name" value="PROBABLE 2-DEHYDROPANTOATE 2-REDUCTASE"/>
    <property type="match status" value="1"/>
</dbReference>
<dbReference type="NCBIfam" id="TIGR00745">
    <property type="entry name" value="apbA_panE"/>
    <property type="match status" value="1"/>
</dbReference>
<dbReference type="InterPro" id="IPR013332">
    <property type="entry name" value="KPR_N"/>
</dbReference>
<comment type="catalytic activity">
    <reaction evidence="4">
        <text>(R)-pantoate + NADP(+) = 2-dehydropantoate + NADPH + H(+)</text>
        <dbReference type="Rhea" id="RHEA:16233"/>
        <dbReference type="ChEBI" id="CHEBI:11561"/>
        <dbReference type="ChEBI" id="CHEBI:15378"/>
        <dbReference type="ChEBI" id="CHEBI:15980"/>
        <dbReference type="ChEBI" id="CHEBI:57783"/>
        <dbReference type="ChEBI" id="CHEBI:58349"/>
        <dbReference type="EC" id="1.1.1.169"/>
    </reaction>
</comment>
<sequence>MKFAILGAGGTGGVLGGYLANAGNDVTFIARGKHLSAMQNDGLTIRTNHRGDIHIAPVKACTAADYKETPDVLFICVKYYGIPDAISLAGRIAGSDTLVIPILNVFGTGAVMQEQLPDCTVLDGCIYVFAKIGSPGVIEQPQEILRVFYGFRPGQDRRLTEKATQLETIMRSADIHAHFTEQIQRDALTKFSFVSPMGAAGLYFHVTSEAFQQPGEVRDTFIGLVREVEAVGHAMGIVFDRDLVAADLRLMDAFAPGLTTSMQRDVEKGGPSEFSGLVSRMSELGRIHHVPTPLYDKIAHWGKEHGLA</sequence>
<comment type="similarity">
    <text evidence="1 4">Belongs to the ketopantoate reductase family.</text>
</comment>
<feature type="domain" description="Ketopantoate reductase N-terminal" evidence="5">
    <location>
        <begin position="4"/>
        <end position="140"/>
    </location>
</feature>
<evidence type="ECO:0000256" key="4">
    <source>
        <dbReference type="RuleBase" id="RU362068"/>
    </source>
</evidence>
<dbReference type="InterPro" id="IPR008927">
    <property type="entry name" value="6-PGluconate_DH-like_C_sf"/>
</dbReference>
<evidence type="ECO:0000256" key="3">
    <source>
        <dbReference type="ARBA" id="ARBA00023002"/>
    </source>
</evidence>
<dbReference type="PANTHER" id="PTHR21708:SF26">
    <property type="entry name" value="2-DEHYDROPANTOATE 2-REDUCTASE"/>
    <property type="match status" value="1"/>
</dbReference>
<dbReference type="EMBL" id="VUNL01000011">
    <property type="protein sequence ID" value="MSV25483.1"/>
    <property type="molecule type" value="Genomic_DNA"/>
</dbReference>
<comment type="function">
    <text evidence="4">Catalyzes the NADPH-dependent reduction of ketopantoate into pantoic acid.</text>
</comment>